<organism evidence="2 3">
    <name type="scientific">Conidiobolus coronatus (strain ATCC 28846 / CBS 209.66 / NRRL 28638)</name>
    <name type="common">Delacroixia coronata</name>
    <dbReference type="NCBI Taxonomy" id="796925"/>
    <lineage>
        <taxon>Eukaryota</taxon>
        <taxon>Fungi</taxon>
        <taxon>Fungi incertae sedis</taxon>
        <taxon>Zoopagomycota</taxon>
        <taxon>Entomophthoromycotina</taxon>
        <taxon>Entomophthoromycetes</taxon>
        <taxon>Entomophthorales</taxon>
        <taxon>Ancylistaceae</taxon>
        <taxon>Conidiobolus</taxon>
    </lineage>
</organism>
<dbReference type="PANTHER" id="PTHR31377:SF0">
    <property type="entry name" value="AGMATINE DEIMINASE-RELATED"/>
    <property type="match status" value="1"/>
</dbReference>
<dbReference type="PANTHER" id="PTHR31377">
    <property type="entry name" value="AGMATINE DEIMINASE-RELATED"/>
    <property type="match status" value="1"/>
</dbReference>
<protein>
    <recommendedName>
        <fullName evidence="4">Agmatine deiminase</fullName>
    </recommendedName>
</protein>
<evidence type="ECO:0000313" key="3">
    <source>
        <dbReference type="Proteomes" id="UP000070444"/>
    </source>
</evidence>
<dbReference type="GO" id="GO:0047632">
    <property type="term" value="F:agmatine deiminase activity"/>
    <property type="evidence" value="ECO:0007669"/>
    <property type="project" value="TreeGrafter"/>
</dbReference>
<dbReference type="STRING" id="796925.A0A137PDV7"/>
<accession>A0A137PDV7</accession>
<dbReference type="Pfam" id="PF04371">
    <property type="entry name" value="PAD_porph"/>
    <property type="match status" value="1"/>
</dbReference>
<gene>
    <name evidence="2" type="ORF">CONCODRAFT_68437</name>
</gene>
<dbReference type="Proteomes" id="UP000070444">
    <property type="component" value="Unassembled WGS sequence"/>
</dbReference>
<dbReference type="GO" id="GO:0004668">
    <property type="term" value="F:protein-arginine deiminase activity"/>
    <property type="evidence" value="ECO:0007669"/>
    <property type="project" value="InterPro"/>
</dbReference>
<evidence type="ECO:0000256" key="1">
    <source>
        <dbReference type="ARBA" id="ARBA00022801"/>
    </source>
</evidence>
<dbReference type="AlphaFoldDB" id="A0A137PDV7"/>
<evidence type="ECO:0008006" key="4">
    <source>
        <dbReference type="Google" id="ProtNLM"/>
    </source>
</evidence>
<dbReference type="GO" id="GO:0009446">
    <property type="term" value="P:putrescine biosynthetic process"/>
    <property type="evidence" value="ECO:0007669"/>
    <property type="project" value="InterPro"/>
</dbReference>
<evidence type="ECO:0000313" key="2">
    <source>
        <dbReference type="EMBL" id="KXN73152.1"/>
    </source>
</evidence>
<keyword evidence="1" id="KW-0378">Hydrolase</keyword>
<dbReference type="Gene3D" id="3.75.10.10">
    <property type="entry name" value="L-arginine/glycine Amidinotransferase, Chain A"/>
    <property type="match status" value="1"/>
</dbReference>
<proteinExistence type="predicted"/>
<dbReference type="OrthoDB" id="544103at2759"/>
<keyword evidence="3" id="KW-1185">Reference proteome</keyword>
<name>A0A137PDV7_CONC2</name>
<sequence>MSLNVEMPEESKHKLTWMAYGATTGSWGKNGSFGANRLIARKDLMRIAANIARFEPVFIIIDESDKDEAQEFLNQVILEPVNTKANSYEEGAVFTGGRQLPPFQNNNINFVIHPVDDLWIRDTGPIFVTDSNKSLYGVNFNFNGWGQTDTGAKGWEKDPNKSINRIQDQPISNDQKIADFIIKKTNATKITTWLVMEGGGVEVDGKGTAVCTESCIINQNRNPGKNKLDIESELNRTLGIKKVIWLPGVKAKDITDGHVDFYARFSGNGHIIYALDDDLNSPDYKTTLENKRILQNVTDALGNKITAVSLKSPDLSLVRSSVASRNGWSPDSPNFNTDNFAASYVGFYVAEKYILMAQYGDPNSDLAAFNILQNLYHDKIIIQITTDGISNGGGTIHCSTQQQIFNTQNNSNTVPNSNGKNFLPLNSTFAFLTIPLILGFVGFL</sequence>
<dbReference type="InterPro" id="IPR007466">
    <property type="entry name" value="Peptidyl-Arg-deiminase_porph"/>
</dbReference>
<dbReference type="SUPFAM" id="SSF55909">
    <property type="entry name" value="Pentein"/>
    <property type="match status" value="1"/>
</dbReference>
<dbReference type="OMA" id="DFRFCEW"/>
<dbReference type="EMBL" id="KQ964440">
    <property type="protein sequence ID" value="KXN73152.1"/>
    <property type="molecule type" value="Genomic_DNA"/>
</dbReference>
<reference evidence="2 3" key="1">
    <citation type="journal article" date="2015" name="Genome Biol. Evol.">
        <title>Phylogenomic analyses indicate that early fungi evolved digesting cell walls of algal ancestors of land plants.</title>
        <authorList>
            <person name="Chang Y."/>
            <person name="Wang S."/>
            <person name="Sekimoto S."/>
            <person name="Aerts A.L."/>
            <person name="Choi C."/>
            <person name="Clum A."/>
            <person name="LaButti K.M."/>
            <person name="Lindquist E.A."/>
            <person name="Yee Ngan C."/>
            <person name="Ohm R.A."/>
            <person name="Salamov A.A."/>
            <person name="Grigoriev I.V."/>
            <person name="Spatafora J.W."/>
            <person name="Berbee M.L."/>
        </authorList>
    </citation>
    <scope>NUCLEOTIDE SEQUENCE [LARGE SCALE GENOMIC DNA]</scope>
    <source>
        <strain evidence="2 3">NRRL 28638</strain>
    </source>
</reference>